<gene>
    <name evidence="2" type="ORF">CJ030_MR8G018180</name>
</gene>
<accession>A0A6A1UQL9</accession>
<proteinExistence type="predicted"/>
<feature type="compositionally biased region" description="Pro residues" evidence="1">
    <location>
        <begin position="79"/>
        <end position="97"/>
    </location>
</feature>
<dbReference type="AlphaFoldDB" id="A0A6A1UQL9"/>
<evidence type="ECO:0000313" key="3">
    <source>
        <dbReference type="Proteomes" id="UP000516437"/>
    </source>
</evidence>
<keyword evidence="3" id="KW-1185">Reference proteome</keyword>
<dbReference type="Proteomes" id="UP000516437">
    <property type="component" value="Chromosome 8"/>
</dbReference>
<comment type="caution">
    <text evidence="2">The sequence shown here is derived from an EMBL/GenBank/DDBJ whole genome shotgun (WGS) entry which is preliminary data.</text>
</comment>
<feature type="region of interest" description="Disordered" evidence="1">
    <location>
        <begin position="74"/>
        <end position="97"/>
    </location>
</feature>
<evidence type="ECO:0000313" key="2">
    <source>
        <dbReference type="EMBL" id="KAB1202087.1"/>
    </source>
</evidence>
<organism evidence="2 3">
    <name type="scientific">Morella rubra</name>
    <name type="common">Chinese bayberry</name>
    <dbReference type="NCBI Taxonomy" id="262757"/>
    <lineage>
        <taxon>Eukaryota</taxon>
        <taxon>Viridiplantae</taxon>
        <taxon>Streptophyta</taxon>
        <taxon>Embryophyta</taxon>
        <taxon>Tracheophyta</taxon>
        <taxon>Spermatophyta</taxon>
        <taxon>Magnoliopsida</taxon>
        <taxon>eudicotyledons</taxon>
        <taxon>Gunneridae</taxon>
        <taxon>Pentapetalae</taxon>
        <taxon>rosids</taxon>
        <taxon>fabids</taxon>
        <taxon>Fagales</taxon>
        <taxon>Myricaceae</taxon>
        <taxon>Morella</taxon>
    </lineage>
</organism>
<reference evidence="2 3" key="1">
    <citation type="journal article" date="2019" name="Plant Biotechnol. J.">
        <title>The red bayberry genome and genetic basis of sex determination.</title>
        <authorList>
            <person name="Jia H.M."/>
            <person name="Jia H.J."/>
            <person name="Cai Q.L."/>
            <person name="Wang Y."/>
            <person name="Zhao H.B."/>
            <person name="Yang W.F."/>
            <person name="Wang G.Y."/>
            <person name="Li Y.H."/>
            <person name="Zhan D.L."/>
            <person name="Shen Y.T."/>
            <person name="Niu Q.F."/>
            <person name="Chang L."/>
            <person name="Qiu J."/>
            <person name="Zhao L."/>
            <person name="Xie H.B."/>
            <person name="Fu W.Y."/>
            <person name="Jin J."/>
            <person name="Li X.W."/>
            <person name="Jiao Y."/>
            <person name="Zhou C.C."/>
            <person name="Tu T."/>
            <person name="Chai C.Y."/>
            <person name="Gao J.L."/>
            <person name="Fan L.J."/>
            <person name="van de Weg E."/>
            <person name="Wang J.Y."/>
            <person name="Gao Z.S."/>
        </authorList>
    </citation>
    <scope>NUCLEOTIDE SEQUENCE [LARGE SCALE GENOMIC DNA]</scope>
    <source>
        <tissue evidence="2">Leaves</tissue>
    </source>
</reference>
<name>A0A6A1UQL9_9ROSI</name>
<dbReference type="EMBL" id="RXIC02000026">
    <property type="protein sequence ID" value="KAB1202087.1"/>
    <property type="molecule type" value="Genomic_DNA"/>
</dbReference>
<sequence length="97" mass="10716">MPLGKYYCDCDKVSRHAVCSEAPSPSLHHLRAKARFPQSPRSDPGLYRGNCERGLQPFFQYGDLVGDRMGMSLGNLPPSLKPPPEGGYPPLPFVDWG</sequence>
<protein>
    <submittedName>
        <fullName evidence="2">Zinc finger CCCH domain-containing protein 3</fullName>
    </submittedName>
</protein>
<evidence type="ECO:0000256" key="1">
    <source>
        <dbReference type="SAM" id="MobiDB-lite"/>
    </source>
</evidence>